<keyword evidence="8" id="KW-1185">Reference proteome</keyword>
<feature type="compositionally biased region" description="Basic and acidic residues" evidence="5">
    <location>
        <begin position="260"/>
        <end position="269"/>
    </location>
</feature>
<dbReference type="FunFam" id="3.40.395.10:FF:000008">
    <property type="entry name" value="Ulp1 protease family protein"/>
    <property type="match status" value="1"/>
</dbReference>
<evidence type="ECO:0000313" key="7">
    <source>
        <dbReference type="EMBL" id="RPB11245.1"/>
    </source>
</evidence>
<dbReference type="SUPFAM" id="SSF54001">
    <property type="entry name" value="Cysteine proteinases"/>
    <property type="match status" value="1"/>
</dbReference>
<proteinExistence type="inferred from homology"/>
<dbReference type="InParanoid" id="A0A3N4KZU1"/>
<sequence>MPFREAIREISNGFHRDDVKLNFRPEDPYLSYHDICLTREDIDCLKNDWLTDNNISFWEEYLEHEKLSKQSSSKIILLRPSMAFLLKSTNDPMSLRTALPDVRSASHIFLPINDCRNPAIPEGGSHWSLLVVGVRDRVAFHYDSLSPANYTEARMVVHKLEPLLGFQLRLSNIEDTPQQDNGSDCGVHVCWAMKHLLVRRLLAVEAEKEVNMSLGGKRVDANGVRKEMLKVCEALRKKASRSSQSPKKSSEGRTSPPRIGAEKENTAAD</sequence>
<accession>A0A3N4KZU1</accession>
<comment type="similarity">
    <text evidence="1">Belongs to the peptidase C48 family.</text>
</comment>
<name>A0A3N4KZU1_9PEZI</name>
<dbReference type="STRING" id="1392247.A0A3N4KZU1"/>
<keyword evidence="2" id="KW-0645">Protease</keyword>
<evidence type="ECO:0000256" key="5">
    <source>
        <dbReference type="SAM" id="MobiDB-lite"/>
    </source>
</evidence>
<dbReference type="InterPro" id="IPR038765">
    <property type="entry name" value="Papain-like_cys_pep_sf"/>
</dbReference>
<dbReference type="InterPro" id="IPR044613">
    <property type="entry name" value="Nep1/2-like"/>
</dbReference>
<dbReference type="PANTHER" id="PTHR46468">
    <property type="entry name" value="SENTRIN-SPECIFIC PROTEASE 8"/>
    <property type="match status" value="1"/>
</dbReference>
<evidence type="ECO:0000313" key="8">
    <source>
        <dbReference type="Proteomes" id="UP000277580"/>
    </source>
</evidence>
<feature type="domain" description="Ubiquitin-like protease family profile" evidence="6">
    <location>
        <begin position="35"/>
        <end position="196"/>
    </location>
</feature>
<organism evidence="7 8">
    <name type="scientific">Morchella conica CCBAS932</name>
    <dbReference type="NCBI Taxonomy" id="1392247"/>
    <lineage>
        <taxon>Eukaryota</taxon>
        <taxon>Fungi</taxon>
        <taxon>Dikarya</taxon>
        <taxon>Ascomycota</taxon>
        <taxon>Pezizomycotina</taxon>
        <taxon>Pezizomycetes</taxon>
        <taxon>Pezizales</taxon>
        <taxon>Morchellaceae</taxon>
        <taxon>Morchella</taxon>
    </lineage>
</organism>
<dbReference type="GO" id="GO:0008234">
    <property type="term" value="F:cysteine-type peptidase activity"/>
    <property type="evidence" value="ECO:0007669"/>
    <property type="project" value="UniProtKB-KW"/>
</dbReference>
<evidence type="ECO:0000256" key="2">
    <source>
        <dbReference type="ARBA" id="ARBA00022670"/>
    </source>
</evidence>
<dbReference type="Gene3D" id="3.40.395.10">
    <property type="entry name" value="Adenoviral Proteinase, Chain A"/>
    <property type="match status" value="1"/>
</dbReference>
<dbReference type="AlphaFoldDB" id="A0A3N4KZU1"/>
<dbReference type="GO" id="GO:0000338">
    <property type="term" value="P:protein deneddylation"/>
    <property type="evidence" value="ECO:0007669"/>
    <property type="project" value="TreeGrafter"/>
</dbReference>
<dbReference type="GO" id="GO:0006508">
    <property type="term" value="P:proteolysis"/>
    <property type="evidence" value="ECO:0007669"/>
    <property type="project" value="UniProtKB-KW"/>
</dbReference>
<dbReference type="Pfam" id="PF02902">
    <property type="entry name" value="Peptidase_C48"/>
    <property type="match status" value="1"/>
</dbReference>
<keyword evidence="3" id="KW-0378">Hydrolase</keyword>
<evidence type="ECO:0000259" key="6">
    <source>
        <dbReference type="PROSITE" id="PS50600"/>
    </source>
</evidence>
<keyword evidence="4" id="KW-0788">Thiol protease</keyword>
<evidence type="ECO:0000256" key="1">
    <source>
        <dbReference type="ARBA" id="ARBA00005234"/>
    </source>
</evidence>
<dbReference type="Proteomes" id="UP000277580">
    <property type="component" value="Unassembled WGS sequence"/>
</dbReference>
<gene>
    <name evidence="7" type="ORF">P167DRAFT_524768</name>
</gene>
<reference evidence="7 8" key="1">
    <citation type="journal article" date="2018" name="Nat. Ecol. Evol.">
        <title>Pezizomycetes genomes reveal the molecular basis of ectomycorrhizal truffle lifestyle.</title>
        <authorList>
            <person name="Murat C."/>
            <person name="Payen T."/>
            <person name="Noel B."/>
            <person name="Kuo A."/>
            <person name="Morin E."/>
            <person name="Chen J."/>
            <person name="Kohler A."/>
            <person name="Krizsan K."/>
            <person name="Balestrini R."/>
            <person name="Da Silva C."/>
            <person name="Montanini B."/>
            <person name="Hainaut M."/>
            <person name="Levati E."/>
            <person name="Barry K.W."/>
            <person name="Belfiori B."/>
            <person name="Cichocki N."/>
            <person name="Clum A."/>
            <person name="Dockter R.B."/>
            <person name="Fauchery L."/>
            <person name="Guy J."/>
            <person name="Iotti M."/>
            <person name="Le Tacon F."/>
            <person name="Lindquist E.A."/>
            <person name="Lipzen A."/>
            <person name="Malagnac F."/>
            <person name="Mello A."/>
            <person name="Molinier V."/>
            <person name="Miyauchi S."/>
            <person name="Poulain J."/>
            <person name="Riccioni C."/>
            <person name="Rubini A."/>
            <person name="Sitrit Y."/>
            <person name="Splivallo R."/>
            <person name="Traeger S."/>
            <person name="Wang M."/>
            <person name="Zifcakova L."/>
            <person name="Wipf D."/>
            <person name="Zambonelli A."/>
            <person name="Paolocci F."/>
            <person name="Nowrousian M."/>
            <person name="Ottonello S."/>
            <person name="Baldrian P."/>
            <person name="Spatafora J.W."/>
            <person name="Henrissat B."/>
            <person name="Nagy L.G."/>
            <person name="Aury J.M."/>
            <person name="Wincker P."/>
            <person name="Grigoriev I.V."/>
            <person name="Bonfante P."/>
            <person name="Martin F.M."/>
        </authorList>
    </citation>
    <scope>NUCLEOTIDE SEQUENCE [LARGE SCALE GENOMIC DNA]</scope>
    <source>
        <strain evidence="7 8">CCBAS932</strain>
    </source>
</reference>
<protein>
    <submittedName>
        <fullName evidence="7">Cysteine proteinase</fullName>
    </submittedName>
</protein>
<dbReference type="PROSITE" id="PS50600">
    <property type="entry name" value="ULP_PROTEASE"/>
    <property type="match status" value="1"/>
</dbReference>
<evidence type="ECO:0000256" key="3">
    <source>
        <dbReference type="ARBA" id="ARBA00022801"/>
    </source>
</evidence>
<evidence type="ECO:0000256" key="4">
    <source>
        <dbReference type="ARBA" id="ARBA00022807"/>
    </source>
</evidence>
<dbReference type="GO" id="GO:0019784">
    <property type="term" value="F:deNEDDylase activity"/>
    <property type="evidence" value="ECO:0007669"/>
    <property type="project" value="InterPro"/>
</dbReference>
<dbReference type="OrthoDB" id="5065855at2759"/>
<feature type="region of interest" description="Disordered" evidence="5">
    <location>
        <begin position="235"/>
        <end position="269"/>
    </location>
</feature>
<dbReference type="InterPro" id="IPR003653">
    <property type="entry name" value="Peptidase_C48_C"/>
</dbReference>
<dbReference type="EMBL" id="ML119137">
    <property type="protein sequence ID" value="RPB11245.1"/>
    <property type="molecule type" value="Genomic_DNA"/>
</dbReference>
<dbReference type="PANTHER" id="PTHR46468:SF1">
    <property type="entry name" value="SENTRIN-SPECIFIC PROTEASE 8"/>
    <property type="match status" value="1"/>
</dbReference>